<feature type="binding site" evidence="8">
    <location>
        <position position="364"/>
    </location>
    <ligand>
        <name>Na(+)</name>
        <dbReference type="ChEBI" id="CHEBI:29101"/>
        <label>1</label>
    </ligand>
</feature>
<evidence type="ECO:0000256" key="6">
    <source>
        <dbReference type="ARBA" id="ARBA00023136"/>
    </source>
</evidence>
<dbReference type="PANTHER" id="PTHR11616:SF321">
    <property type="entry name" value="SODIUM-DEPENDENT NUTRIENT AMINO ACID TRANSPORTER 1-RELATED"/>
    <property type="match status" value="1"/>
</dbReference>
<evidence type="ECO:0000256" key="12">
    <source>
        <dbReference type="SAM" id="Phobius"/>
    </source>
</evidence>
<feature type="binding site" evidence="8">
    <location>
        <position position="47"/>
    </location>
    <ligand>
        <name>Na(+)</name>
        <dbReference type="ChEBI" id="CHEBI:29101"/>
        <label>1</label>
    </ligand>
</feature>
<comment type="similarity">
    <text evidence="2 10">Belongs to the sodium:neurotransmitter symporter (SNF) (TC 2.A.22) family.</text>
</comment>
<dbReference type="PRINTS" id="PR00176">
    <property type="entry name" value="NANEUSMPORT"/>
</dbReference>
<feature type="transmembrane region" description="Helical" evidence="12">
    <location>
        <begin position="490"/>
        <end position="511"/>
    </location>
</feature>
<feature type="transmembrane region" description="Helical" evidence="12">
    <location>
        <begin position="110"/>
        <end position="137"/>
    </location>
</feature>
<feature type="transmembrane region" description="Helical" evidence="12">
    <location>
        <begin position="531"/>
        <end position="552"/>
    </location>
</feature>
<evidence type="ECO:0000256" key="9">
    <source>
        <dbReference type="PIRSR" id="PIRSR600175-2"/>
    </source>
</evidence>
<feature type="compositionally biased region" description="Polar residues" evidence="11">
    <location>
        <begin position="1"/>
        <end position="24"/>
    </location>
</feature>
<feature type="disulfide bond" evidence="9">
    <location>
        <begin position="152"/>
        <end position="161"/>
    </location>
</feature>
<sequence length="670" mass="74518">MGENGTVGSQKASDSVSNTGSNENGVEERTGWGNSLEFFFSCVGYAVGLGNIWRFPYLTFQYGGGAFLVPYVIMLFICGLPLFFLELAFGQFASLGPITIWRIAPLFTGIGVAMVLISFMVCLYYNVIVMYSMYYLLVSLVYMDGDLPWASCDNSWNTDFCVRDRPDLTNLTDLQKINITLTGMDSDCVSEVLSEKNMTMMSANFTYNFTQDALSDCDKTVFPSEEFFTNFVLRLDEVSTLENVGGVSIKLVFMLGLAWLILFFSLRKGVETSGKIVYFMATFPYVVLVALLIRGVTLEGYMKGIEFYVIPEWGKLKDINVWREAATQIFYSLGPAFGTLITMASYNPFRHNCYRDAILVAIINCSTSIFAGFVIFSMLGYMATVTGQDVQDVTSKGPGLVFVVYPEGISRMPVSGLWAFLFFFMLIALGLDSQFAMFENVISALVDEFPAVLRKNRVIFTFICHLFGFLCGLPMVTYGGIWVLTLMNTYSASYGLIVTCFFELIAINYVYGNSRFCDDIELMLGFRPNIYWKATWLVITPLAILVMLGASIAEYVPTEYADYQFEPWVEGVGFFMVALPIVSIIGVAILKAIQLGGIRAAMKPDPQWGPAKKEHRTGMYAVDVEMDSIDVSDFKNATRLEGLDNPAASTTSVNMVDSGGDTGNSNSYKF</sequence>
<dbReference type="GO" id="GO:0089718">
    <property type="term" value="P:amino acid import across plasma membrane"/>
    <property type="evidence" value="ECO:0007669"/>
    <property type="project" value="TreeGrafter"/>
</dbReference>
<dbReference type="PROSITE" id="PS50267">
    <property type="entry name" value="NA_NEUROTRAN_SYMP_3"/>
    <property type="match status" value="1"/>
</dbReference>
<protein>
    <recommendedName>
        <fullName evidence="10">Transporter</fullName>
    </recommendedName>
</protein>
<keyword evidence="9" id="KW-1015">Disulfide bond</keyword>
<organism evidence="13 14">
    <name type="scientific">Elysia crispata</name>
    <name type="common">lettuce slug</name>
    <dbReference type="NCBI Taxonomy" id="231223"/>
    <lineage>
        <taxon>Eukaryota</taxon>
        <taxon>Metazoa</taxon>
        <taxon>Spiralia</taxon>
        <taxon>Lophotrochozoa</taxon>
        <taxon>Mollusca</taxon>
        <taxon>Gastropoda</taxon>
        <taxon>Heterobranchia</taxon>
        <taxon>Euthyneura</taxon>
        <taxon>Panpulmonata</taxon>
        <taxon>Sacoglossa</taxon>
        <taxon>Placobranchoidea</taxon>
        <taxon>Plakobranchidae</taxon>
        <taxon>Elysia</taxon>
    </lineage>
</organism>
<feature type="binding site" evidence="8">
    <location>
        <position position="433"/>
    </location>
    <ligand>
        <name>Na(+)</name>
        <dbReference type="ChEBI" id="CHEBI:29101"/>
        <label>1</label>
    </ligand>
</feature>
<keyword evidence="4 10" id="KW-0812">Transmembrane</keyword>
<feature type="binding site" evidence="8">
    <location>
        <position position="429"/>
    </location>
    <ligand>
        <name>Na(+)</name>
        <dbReference type="ChEBI" id="CHEBI:29101"/>
        <label>1</label>
    </ligand>
</feature>
<feature type="transmembrane region" description="Helical" evidence="12">
    <location>
        <begin position="417"/>
        <end position="438"/>
    </location>
</feature>
<dbReference type="Pfam" id="PF00209">
    <property type="entry name" value="SNF"/>
    <property type="match status" value="2"/>
</dbReference>
<feature type="binding site" evidence="8">
    <location>
        <position position="46"/>
    </location>
    <ligand>
        <name>Na(+)</name>
        <dbReference type="ChEBI" id="CHEBI:29101"/>
        <label>1</label>
    </ligand>
</feature>
<evidence type="ECO:0000256" key="1">
    <source>
        <dbReference type="ARBA" id="ARBA00004141"/>
    </source>
</evidence>
<dbReference type="GO" id="GO:0005283">
    <property type="term" value="F:amino acid:sodium symporter activity"/>
    <property type="evidence" value="ECO:0007669"/>
    <property type="project" value="TreeGrafter"/>
</dbReference>
<evidence type="ECO:0000256" key="3">
    <source>
        <dbReference type="ARBA" id="ARBA00022448"/>
    </source>
</evidence>
<feature type="transmembrane region" description="Helical" evidence="12">
    <location>
        <begin position="358"/>
        <end position="383"/>
    </location>
</feature>
<evidence type="ECO:0000256" key="5">
    <source>
        <dbReference type="ARBA" id="ARBA00022989"/>
    </source>
</evidence>
<dbReference type="PANTHER" id="PTHR11616">
    <property type="entry name" value="SODIUM/CHLORIDE DEPENDENT TRANSPORTER"/>
    <property type="match status" value="1"/>
</dbReference>
<dbReference type="EMBL" id="JAWDGP010007412">
    <property type="protein sequence ID" value="KAK3719829.1"/>
    <property type="molecule type" value="Genomic_DNA"/>
</dbReference>
<comment type="subcellular location">
    <subcellularLocation>
        <location evidence="1">Membrane</location>
        <topology evidence="1">Multi-pass membrane protein</topology>
    </subcellularLocation>
</comment>
<feature type="region of interest" description="Disordered" evidence="11">
    <location>
        <begin position="1"/>
        <end position="27"/>
    </location>
</feature>
<evidence type="ECO:0000256" key="10">
    <source>
        <dbReference type="RuleBase" id="RU003732"/>
    </source>
</evidence>
<feature type="region of interest" description="Disordered" evidence="11">
    <location>
        <begin position="651"/>
        <end position="670"/>
    </location>
</feature>
<proteinExistence type="inferred from homology"/>
<dbReference type="PROSITE" id="PS00610">
    <property type="entry name" value="NA_NEUROTRAN_SYMP_1"/>
    <property type="match status" value="1"/>
</dbReference>
<feature type="binding site" evidence="8">
    <location>
        <position position="44"/>
    </location>
    <ligand>
        <name>Na(+)</name>
        <dbReference type="ChEBI" id="CHEBI:29101"/>
        <label>2</label>
    </ligand>
</feature>
<keyword evidence="6 12" id="KW-0472">Membrane</keyword>
<dbReference type="AlphaFoldDB" id="A0AAE0XW38"/>
<feature type="binding site" evidence="8">
    <location>
        <position position="432"/>
    </location>
    <ligand>
        <name>Na(+)</name>
        <dbReference type="ChEBI" id="CHEBI:29101"/>
        <label>1</label>
    </ligand>
</feature>
<evidence type="ECO:0000313" key="14">
    <source>
        <dbReference type="Proteomes" id="UP001283361"/>
    </source>
</evidence>
<dbReference type="Proteomes" id="UP001283361">
    <property type="component" value="Unassembled WGS sequence"/>
</dbReference>
<feature type="transmembrane region" description="Helical" evidence="12">
    <location>
        <begin position="276"/>
        <end position="293"/>
    </location>
</feature>
<evidence type="ECO:0000256" key="2">
    <source>
        <dbReference type="ARBA" id="ARBA00006459"/>
    </source>
</evidence>
<feature type="transmembrane region" description="Helical" evidence="12">
    <location>
        <begin position="244"/>
        <end position="264"/>
    </location>
</feature>
<dbReference type="GO" id="GO:0005886">
    <property type="term" value="C:plasma membrane"/>
    <property type="evidence" value="ECO:0007669"/>
    <property type="project" value="TreeGrafter"/>
</dbReference>
<keyword evidence="7" id="KW-0325">Glycoprotein</keyword>
<keyword evidence="8" id="KW-0479">Metal-binding</keyword>
<reference evidence="13" key="1">
    <citation type="journal article" date="2023" name="G3 (Bethesda)">
        <title>A reference genome for the long-term kleptoplast-retaining sea slug Elysia crispata morphotype clarki.</title>
        <authorList>
            <person name="Eastman K.E."/>
            <person name="Pendleton A.L."/>
            <person name="Shaikh M.A."/>
            <person name="Suttiyut T."/>
            <person name="Ogas R."/>
            <person name="Tomko P."/>
            <person name="Gavelis G."/>
            <person name="Widhalm J.R."/>
            <person name="Wisecaver J.H."/>
        </authorList>
    </citation>
    <scope>NUCLEOTIDE SEQUENCE</scope>
    <source>
        <strain evidence="13">ECLA1</strain>
    </source>
</reference>
<comment type="caution">
    <text evidence="13">The sequence shown here is derived from an EMBL/GenBank/DDBJ whole genome shotgun (WGS) entry which is preliminary data.</text>
</comment>
<keyword evidence="14" id="KW-1185">Reference proteome</keyword>
<accession>A0AAE0XW38</accession>
<evidence type="ECO:0000256" key="8">
    <source>
        <dbReference type="PIRSR" id="PIRSR600175-1"/>
    </source>
</evidence>
<feature type="transmembrane region" description="Helical" evidence="12">
    <location>
        <begin position="458"/>
        <end position="484"/>
    </location>
</feature>
<feature type="binding site" evidence="8">
    <location>
        <position position="332"/>
    </location>
    <ligand>
        <name>Na(+)</name>
        <dbReference type="ChEBI" id="CHEBI:29101"/>
        <label>1</label>
    </ligand>
</feature>
<name>A0AAE0XW38_9GAST</name>
<dbReference type="SUPFAM" id="SSF161070">
    <property type="entry name" value="SNF-like"/>
    <property type="match status" value="1"/>
</dbReference>
<dbReference type="GO" id="GO:0046872">
    <property type="term" value="F:metal ion binding"/>
    <property type="evidence" value="ECO:0007669"/>
    <property type="project" value="UniProtKB-KW"/>
</dbReference>
<feature type="transmembrane region" description="Helical" evidence="12">
    <location>
        <begin position="68"/>
        <end position="89"/>
    </location>
</feature>
<feature type="transmembrane region" description="Helical" evidence="12">
    <location>
        <begin position="38"/>
        <end position="56"/>
    </location>
</feature>
<dbReference type="InterPro" id="IPR000175">
    <property type="entry name" value="Na/ntran_symport"/>
</dbReference>
<evidence type="ECO:0000313" key="13">
    <source>
        <dbReference type="EMBL" id="KAK3719829.1"/>
    </source>
</evidence>
<keyword evidence="3 10" id="KW-0813">Transport</keyword>
<feature type="binding site" evidence="8">
    <location>
        <position position="51"/>
    </location>
    <ligand>
        <name>Na(+)</name>
        <dbReference type="ChEBI" id="CHEBI:29101"/>
        <label>1</label>
    </ligand>
</feature>
<evidence type="ECO:0000256" key="4">
    <source>
        <dbReference type="ARBA" id="ARBA00022692"/>
    </source>
</evidence>
<gene>
    <name evidence="13" type="ORF">RRG08_040131</name>
</gene>
<dbReference type="InterPro" id="IPR037272">
    <property type="entry name" value="SNS_sf"/>
</dbReference>
<keyword evidence="8" id="KW-0915">Sodium</keyword>
<keyword evidence="5 12" id="KW-1133">Transmembrane helix</keyword>
<feature type="transmembrane region" description="Helical" evidence="12">
    <location>
        <begin position="572"/>
        <end position="593"/>
    </location>
</feature>
<evidence type="ECO:0000256" key="7">
    <source>
        <dbReference type="ARBA" id="ARBA00023180"/>
    </source>
</evidence>
<keyword evidence="10" id="KW-0769">Symport</keyword>
<evidence type="ECO:0000256" key="11">
    <source>
        <dbReference type="SAM" id="MobiDB-lite"/>
    </source>
</evidence>